<dbReference type="EMBL" id="HBUE01204838">
    <property type="protein sequence ID" value="CAG6531477.1"/>
    <property type="molecule type" value="Transcribed_RNA"/>
</dbReference>
<organism evidence="2">
    <name type="scientific">Culex pipiens</name>
    <name type="common">House mosquito</name>
    <dbReference type="NCBI Taxonomy" id="7175"/>
    <lineage>
        <taxon>Eukaryota</taxon>
        <taxon>Metazoa</taxon>
        <taxon>Ecdysozoa</taxon>
        <taxon>Arthropoda</taxon>
        <taxon>Hexapoda</taxon>
        <taxon>Insecta</taxon>
        <taxon>Pterygota</taxon>
        <taxon>Neoptera</taxon>
        <taxon>Endopterygota</taxon>
        <taxon>Diptera</taxon>
        <taxon>Nematocera</taxon>
        <taxon>Culicoidea</taxon>
        <taxon>Culicidae</taxon>
        <taxon>Culicinae</taxon>
        <taxon>Culicini</taxon>
        <taxon>Culex</taxon>
        <taxon>Culex</taxon>
    </lineage>
</organism>
<proteinExistence type="predicted"/>
<accession>A0A8D8K472</accession>
<protein>
    <submittedName>
        <fullName evidence="2">(northern house mosquito) hypothetical protein</fullName>
    </submittedName>
</protein>
<feature type="region of interest" description="Disordered" evidence="1">
    <location>
        <begin position="110"/>
        <end position="135"/>
    </location>
</feature>
<dbReference type="AlphaFoldDB" id="A0A8D8K472"/>
<evidence type="ECO:0000256" key="1">
    <source>
        <dbReference type="SAM" id="MobiDB-lite"/>
    </source>
</evidence>
<dbReference type="EMBL" id="HBUE01311095">
    <property type="protein sequence ID" value="CAG6583333.1"/>
    <property type="molecule type" value="Transcribed_RNA"/>
</dbReference>
<name>A0A8D8K472_CULPI</name>
<feature type="region of interest" description="Disordered" evidence="1">
    <location>
        <begin position="58"/>
        <end position="82"/>
    </location>
</feature>
<reference evidence="2" key="1">
    <citation type="submission" date="2021-05" db="EMBL/GenBank/DDBJ databases">
        <authorList>
            <person name="Alioto T."/>
            <person name="Alioto T."/>
            <person name="Gomez Garrido J."/>
        </authorList>
    </citation>
    <scope>NUCLEOTIDE SEQUENCE</scope>
</reference>
<sequence length="175" mass="19304">MVEGTVSSRVVVQTAEVSTKACNTINESIEAKCFNCGGDHSTKNRICPKRAEFVKIRQQATTRHQPNRRKTPPAYTDVDFPALASPGAGSIRVVPNLQPLPLNQRQRVAENTTPPGFSQQPRENQPTSTGEGSSDLFSPQELLNIFIEMTTTLRGCKTRQEQVRTLGAFILKYSS</sequence>
<evidence type="ECO:0000313" key="2">
    <source>
        <dbReference type="EMBL" id="CAG6583333.1"/>
    </source>
</evidence>